<gene>
    <name evidence="3" type="primary">Contig16663.g17747</name>
    <name evidence="3" type="ORF">STYLEM_7167</name>
</gene>
<keyword evidence="1" id="KW-0175">Coiled coil</keyword>
<feature type="compositionally biased region" description="Polar residues" evidence="2">
    <location>
        <begin position="507"/>
        <end position="529"/>
    </location>
</feature>
<name>A0A078ABN5_STYLE</name>
<sequence>MNLFNNLPLHKVNFRLEQHQANPYALSAGENAQIEESDAKDRDAKKRQKVEDFLTQTKMNVYRKEQSDKREKMEVYQETAQKIKKLLSETIEFSQKTVNIAAQHKRHQLTENSQENLRDRPIRDLIGGESTNSGKIRFDPRASSTEFRGFGRSTAQNDSKSQQQMHVVEHSEHESEINVDIGSPQINKALKEILKARHYLSKHQHFGLDNNIVNIGDDSQMMNIQEGQESNNQITSPQNIDKDLDLLKNIITDYAVTIGQLKPRDFNADLPILSTLGAENYDKIDDIDSMTLQLETALKKFVKDWKTLDQKKINYLMKFGIVQEVMKVEERKAVRREAAHLRAQQQLEQQQNPPQSPEKKNKNSDLAGLQSSGHKTMQSYSPGFTQSRQVFANQTSLQKRAREGSIMTELSKSGALATTTGNFGGKDNLKQSSNQQYQSTQSQQKVLFDNVAKSANKYQKDASIDLSQGGAKSTTSYHRPLSSTGFMKKDAPTIGNPLMMKMDRQSKSNLKSALRSSSGHETSSKQSRGYKTFSGKSKLEEDFEAMSIEEIDVLIEKAQREIDQALDIRRRILRHKMLTKKIKQKKLEPVERVLTDLRQRVQKLEIIKDAKIPFYEKLPKDSPFYKHYMSVLYAARMQEATTKKVVQDRNLFINVAKQIPNYKLTEKKLHAETNE</sequence>
<dbReference type="EMBL" id="CCKQ01006853">
    <property type="protein sequence ID" value="CDW78193.1"/>
    <property type="molecule type" value="Genomic_DNA"/>
</dbReference>
<evidence type="ECO:0000256" key="1">
    <source>
        <dbReference type="SAM" id="Coils"/>
    </source>
</evidence>
<keyword evidence="4" id="KW-1185">Reference proteome</keyword>
<organism evidence="3 4">
    <name type="scientific">Stylonychia lemnae</name>
    <name type="common">Ciliate</name>
    <dbReference type="NCBI Taxonomy" id="5949"/>
    <lineage>
        <taxon>Eukaryota</taxon>
        <taxon>Sar</taxon>
        <taxon>Alveolata</taxon>
        <taxon>Ciliophora</taxon>
        <taxon>Intramacronucleata</taxon>
        <taxon>Spirotrichea</taxon>
        <taxon>Stichotrichia</taxon>
        <taxon>Sporadotrichida</taxon>
        <taxon>Oxytrichidae</taxon>
        <taxon>Stylonychinae</taxon>
        <taxon>Stylonychia</taxon>
    </lineage>
</organism>
<dbReference type="InParanoid" id="A0A078ABN5"/>
<feature type="region of interest" description="Disordered" evidence="2">
    <location>
        <begin position="464"/>
        <end position="533"/>
    </location>
</feature>
<feature type="compositionally biased region" description="Polar residues" evidence="2">
    <location>
        <begin position="470"/>
        <end position="485"/>
    </location>
</feature>
<reference evidence="3 4" key="1">
    <citation type="submission" date="2014-06" db="EMBL/GenBank/DDBJ databases">
        <authorList>
            <person name="Swart Estienne"/>
        </authorList>
    </citation>
    <scope>NUCLEOTIDE SEQUENCE [LARGE SCALE GENOMIC DNA]</scope>
    <source>
        <strain evidence="3 4">130c</strain>
    </source>
</reference>
<dbReference type="Proteomes" id="UP000039865">
    <property type="component" value="Unassembled WGS sequence"/>
</dbReference>
<feature type="region of interest" description="Disordered" evidence="2">
    <location>
        <begin position="25"/>
        <end position="47"/>
    </location>
</feature>
<feature type="compositionally biased region" description="Low complexity" evidence="2">
    <location>
        <begin position="431"/>
        <end position="442"/>
    </location>
</feature>
<feature type="coiled-coil region" evidence="1">
    <location>
        <begin position="548"/>
        <end position="575"/>
    </location>
</feature>
<protein>
    <submittedName>
        <fullName evidence="3">Uncharacterized protein</fullName>
    </submittedName>
</protein>
<proteinExistence type="predicted"/>
<feature type="compositionally biased region" description="Basic and acidic residues" evidence="2">
    <location>
        <begin position="37"/>
        <end position="47"/>
    </location>
</feature>
<accession>A0A078ABN5</accession>
<feature type="region of interest" description="Disordered" evidence="2">
    <location>
        <begin position="147"/>
        <end position="176"/>
    </location>
</feature>
<feature type="region of interest" description="Disordered" evidence="2">
    <location>
        <begin position="337"/>
        <end position="442"/>
    </location>
</feature>
<evidence type="ECO:0000256" key="2">
    <source>
        <dbReference type="SAM" id="MobiDB-lite"/>
    </source>
</evidence>
<dbReference type="AlphaFoldDB" id="A0A078ABN5"/>
<evidence type="ECO:0000313" key="4">
    <source>
        <dbReference type="Proteomes" id="UP000039865"/>
    </source>
</evidence>
<feature type="compositionally biased region" description="Low complexity" evidence="2">
    <location>
        <begin position="341"/>
        <end position="353"/>
    </location>
</feature>
<feature type="compositionally biased region" description="Polar residues" evidence="2">
    <location>
        <begin position="153"/>
        <end position="165"/>
    </location>
</feature>
<feature type="compositionally biased region" description="Polar residues" evidence="2">
    <location>
        <begin position="408"/>
        <end position="421"/>
    </location>
</feature>
<dbReference type="OrthoDB" id="10655556at2759"/>
<feature type="compositionally biased region" description="Basic and acidic residues" evidence="2">
    <location>
        <begin position="167"/>
        <end position="176"/>
    </location>
</feature>
<evidence type="ECO:0000313" key="3">
    <source>
        <dbReference type="EMBL" id="CDW78193.1"/>
    </source>
</evidence>
<feature type="compositionally biased region" description="Polar residues" evidence="2">
    <location>
        <begin position="369"/>
        <end position="398"/>
    </location>
</feature>